<keyword evidence="2" id="KW-0805">Transcription regulation</keyword>
<dbReference type="Pfam" id="PF00172">
    <property type="entry name" value="Zn_clus"/>
    <property type="match status" value="1"/>
</dbReference>
<feature type="region of interest" description="Disordered" evidence="6">
    <location>
        <begin position="48"/>
        <end position="100"/>
    </location>
</feature>
<keyword evidence="5" id="KW-0539">Nucleus</keyword>
<feature type="compositionally biased region" description="Low complexity" evidence="6">
    <location>
        <begin position="61"/>
        <end position="70"/>
    </location>
</feature>
<dbReference type="Proteomes" id="UP000711996">
    <property type="component" value="Unassembled WGS sequence"/>
</dbReference>
<dbReference type="SUPFAM" id="SSF57701">
    <property type="entry name" value="Zn2/Cys6 DNA-binding domain"/>
    <property type="match status" value="1"/>
</dbReference>
<evidence type="ECO:0000256" key="2">
    <source>
        <dbReference type="ARBA" id="ARBA00023015"/>
    </source>
</evidence>
<keyword evidence="4" id="KW-0804">Transcription</keyword>
<dbReference type="InterPro" id="IPR051711">
    <property type="entry name" value="Stress_Response_Reg"/>
</dbReference>
<dbReference type="InterPro" id="IPR001138">
    <property type="entry name" value="Zn2Cys6_DnaBD"/>
</dbReference>
<dbReference type="CDD" id="cd00067">
    <property type="entry name" value="GAL4"/>
    <property type="match status" value="1"/>
</dbReference>
<evidence type="ECO:0000256" key="4">
    <source>
        <dbReference type="ARBA" id="ARBA00023163"/>
    </source>
</evidence>
<comment type="subcellular location">
    <subcellularLocation>
        <location evidence="1">Nucleus</location>
    </subcellularLocation>
</comment>
<dbReference type="GO" id="GO:0045944">
    <property type="term" value="P:positive regulation of transcription by RNA polymerase II"/>
    <property type="evidence" value="ECO:0007669"/>
    <property type="project" value="TreeGrafter"/>
</dbReference>
<dbReference type="PANTHER" id="PTHR47540:SF2">
    <property type="entry name" value="ZN(II)2CYS6 TRANSCRIPTION FACTOR (EUROFUNG)"/>
    <property type="match status" value="1"/>
</dbReference>
<gene>
    <name evidence="8" type="primary">ASG1-4</name>
    <name evidence="8" type="ORF">CGCSCA2_v002698</name>
</gene>
<comment type="caution">
    <text evidence="8">The sequence shown here is derived from an EMBL/GenBank/DDBJ whole genome shotgun (WGS) entry which is preliminary data.</text>
</comment>
<organism evidence="8 9">
    <name type="scientific">Colletotrichum siamense</name>
    <name type="common">Anthracnose fungus</name>
    <dbReference type="NCBI Taxonomy" id="690259"/>
    <lineage>
        <taxon>Eukaryota</taxon>
        <taxon>Fungi</taxon>
        <taxon>Dikarya</taxon>
        <taxon>Ascomycota</taxon>
        <taxon>Pezizomycotina</taxon>
        <taxon>Sordariomycetes</taxon>
        <taxon>Hypocreomycetidae</taxon>
        <taxon>Glomerellales</taxon>
        <taxon>Glomerellaceae</taxon>
        <taxon>Colletotrichum</taxon>
        <taxon>Colletotrichum gloeosporioides species complex</taxon>
    </lineage>
</organism>
<evidence type="ECO:0000313" key="8">
    <source>
        <dbReference type="EMBL" id="KAF4863257.1"/>
    </source>
</evidence>
<dbReference type="OrthoDB" id="10261408at2759"/>
<dbReference type="PROSITE" id="PS50048">
    <property type="entry name" value="ZN2_CY6_FUNGAL_2"/>
    <property type="match status" value="1"/>
</dbReference>
<evidence type="ECO:0000256" key="5">
    <source>
        <dbReference type="ARBA" id="ARBA00023242"/>
    </source>
</evidence>
<dbReference type="EMBL" id="QPMT01000006">
    <property type="protein sequence ID" value="KAF4863257.1"/>
    <property type="molecule type" value="Genomic_DNA"/>
</dbReference>
<dbReference type="PANTHER" id="PTHR47540">
    <property type="entry name" value="THIAMINE REPRESSIBLE GENES REGULATORY PROTEIN THI5"/>
    <property type="match status" value="1"/>
</dbReference>
<reference evidence="8" key="1">
    <citation type="submission" date="2019-06" db="EMBL/GenBank/DDBJ databases">
        <authorList>
            <person name="Gan P."/>
            <person name="Shirasu K."/>
        </authorList>
    </citation>
    <scope>NUCLEOTIDE SEQUENCE [LARGE SCALE GENOMIC DNA]</scope>
    <source>
        <strain evidence="8">CAD2</strain>
    </source>
</reference>
<evidence type="ECO:0000256" key="1">
    <source>
        <dbReference type="ARBA" id="ARBA00004123"/>
    </source>
</evidence>
<evidence type="ECO:0000259" key="7">
    <source>
        <dbReference type="PROSITE" id="PS50048"/>
    </source>
</evidence>
<evidence type="ECO:0000256" key="3">
    <source>
        <dbReference type="ARBA" id="ARBA00023125"/>
    </source>
</evidence>
<keyword evidence="9" id="KW-1185">Reference proteome</keyword>
<dbReference type="GO" id="GO:0008270">
    <property type="term" value="F:zinc ion binding"/>
    <property type="evidence" value="ECO:0007669"/>
    <property type="project" value="InterPro"/>
</dbReference>
<dbReference type="PROSITE" id="PS00463">
    <property type="entry name" value="ZN2_CY6_FUNGAL_1"/>
    <property type="match status" value="1"/>
</dbReference>
<dbReference type="GO" id="GO:0043565">
    <property type="term" value="F:sequence-specific DNA binding"/>
    <property type="evidence" value="ECO:0007669"/>
    <property type="project" value="TreeGrafter"/>
</dbReference>
<protein>
    <submittedName>
        <fullName evidence="8">Activator of stress genes protein 1</fullName>
    </submittedName>
</protein>
<dbReference type="GO" id="GO:0005634">
    <property type="term" value="C:nucleus"/>
    <property type="evidence" value="ECO:0007669"/>
    <property type="project" value="UniProtKB-SubCell"/>
</dbReference>
<evidence type="ECO:0000256" key="6">
    <source>
        <dbReference type="SAM" id="MobiDB-lite"/>
    </source>
</evidence>
<name>A0A9P5F0D1_COLSI</name>
<dbReference type="InterPro" id="IPR036864">
    <property type="entry name" value="Zn2-C6_fun-type_DNA-bd_sf"/>
</dbReference>
<dbReference type="Gene3D" id="4.10.240.10">
    <property type="entry name" value="Zn(2)-C6 fungal-type DNA-binding domain"/>
    <property type="match status" value="1"/>
</dbReference>
<dbReference type="GO" id="GO:0000981">
    <property type="term" value="F:DNA-binding transcription factor activity, RNA polymerase II-specific"/>
    <property type="evidence" value="ECO:0007669"/>
    <property type="project" value="InterPro"/>
</dbReference>
<keyword evidence="3" id="KW-0238">DNA-binding</keyword>
<feature type="domain" description="Zn(2)-C6 fungal-type" evidence="7">
    <location>
        <begin position="20"/>
        <end position="49"/>
    </location>
</feature>
<accession>A0A9P5F0D1</accession>
<dbReference type="AlphaFoldDB" id="A0A9P5F0D1"/>
<dbReference type="SMART" id="SM00066">
    <property type="entry name" value="GAL4"/>
    <property type="match status" value="1"/>
</dbReference>
<evidence type="ECO:0000313" key="9">
    <source>
        <dbReference type="Proteomes" id="UP000711996"/>
    </source>
</evidence>
<proteinExistence type="predicted"/>
<sequence length="175" mass="19149">MPESSVDSGYGSLRRKVTLACDYCRKKRVKCTGAAPCKLCAENRHPCHFDDRNRNRRGPRPRANSSRPSRICLIAPAPSRPSDRHVNHISSFSGGEYLPSSPNVASSIKNVAANDLDDEDPDSKEDVFPPATEWRGGLLSVLMDPSTPDSLYVSVMPSATLQEQGLRSSAETHLV</sequence>